<dbReference type="OrthoDB" id="6215889at2"/>
<dbReference type="SUPFAM" id="SSF64307">
    <property type="entry name" value="SirA-like"/>
    <property type="match status" value="1"/>
</dbReference>
<dbReference type="RefSeq" id="WP_004734311.1">
    <property type="nucleotide sequence ID" value="NZ_AP025476.1"/>
</dbReference>
<dbReference type="Proteomes" id="UP000049077">
    <property type="component" value="Unassembled WGS sequence"/>
</dbReference>
<evidence type="ECO:0000313" key="5">
    <source>
        <dbReference type="Proteomes" id="UP000049495"/>
    </source>
</evidence>
<dbReference type="EMBL" id="CCJV01000084">
    <property type="protein sequence ID" value="CDT34459.1"/>
    <property type="molecule type" value="Genomic_DNA"/>
</dbReference>
<sequence>MTPNILDLRQERCPMALLLAKRHSVKLEVGQSLSIYVSDNSSMKDIVTFLSKQAYDVITEVCSNYYHLLVTKKELQSDA</sequence>
<dbReference type="Gene3D" id="3.30.110.40">
    <property type="entry name" value="TusA-like domain"/>
    <property type="match status" value="1"/>
</dbReference>
<reference evidence="3 4" key="1">
    <citation type="submission" date="2014-06" db="EMBL/GenBank/DDBJ databases">
        <authorList>
            <person name="Le Roux F."/>
        </authorList>
    </citation>
    <scope>NUCLEOTIDE SEQUENCE</scope>
    <source>
        <strain evidence="2 4">J5-4</strain>
        <strain evidence="3">J5-5</strain>
    </source>
</reference>
<dbReference type="CDD" id="cd00291">
    <property type="entry name" value="SirA_YedF_YeeD"/>
    <property type="match status" value="1"/>
</dbReference>
<comment type="caution">
    <text evidence="3">The sequence shown here is derived from an EMBL/GenBank/DDBJ whole genome shotgun (WGS) entry which is preliminary data.</text>
</comment>
<dbReference type="AlphaFoldDB" id="A0A0T7DLX1"/>
<dbReference type="Proteomes" id="UP000049495">
    <property type="component" value="Unassembled WGS sequence"/>
</dbReference>
<evidence type="ECO:0000313" key="3">
    <source>
        <dbReference type="EMBL" id="CDT34459.1"/>
    </source>
</evidence>
<name>A0A0T7DLX1_9VIBR</name>
<dbReference type="InterPro" id="IPR036868">
    <property type="entry name" value="TusA-like_sf"/>
</dbReference>
<dbReference type="Pfam" id="PF01206">
    <property type="entry name" value="TusA"/>
    <property type="match status" value="1"/>
</dbReference>
<keyword evidence="4" id="KW-1185">Reference proteome</keyword>
<dbReference type="InterPro" id="IPR001455">
    <property type="entry name" value="TusA-like"/>
</dbReference>
<proteinExistence type="predicted"/>
<accession>A0A0T7DLX1</accession>
<feature type="domain" description="UPF0033" evidence="1">
    <location>
        <begin position="5"/>
        <end position="72"/>
    </location>
</feature>
<dbReference type="GeneID" id="93900843"/>
<reference evidence="5" key="2">
    <citation type="submission" date="2014-06" db="EMBL/GenBank/DDBJ databases">
        <authorList>
            <person name="Le Roux Frederique"/>
        </authorList>
    </citation>
    <scope>NUCLEOTIDE SEQUENCE [LARGE SCALE GENOMIC DNA]</scope>
    <source>
        <strain evidence="5">J5-5</strain>
    </source>
</reference>
<protein>
    <submittedName>
        <fullName evidence="3">Predicted redox protein</fullName>
    </submittedName>
</protein>
<evidence type="ECO:0000259" key="1">
    <source>
        <dbReference type="Pfam" id="PF01206"/>
    </source>
</evidence>
<organism evidence="3 5">
    <name type="scientific">Vibrio crassostreae</name>
    <dbReference type="NCBI Taxonomy" id="246167"/>
    <lineage>
        <taxon>Bacteria</taxon>
        <taxon>Pseudomonadati</taxon>
        <taxon>Pseudomonadota</taxon>
        <taxon>Gammaproteobacteria</taxon>
        <taxon>Vibrionales</taxon>
        <taxon>Vibrionaceae</taxon>
        <taxon>Vibrio</taxon>
    </lineage>
</organism>
<gene>
    <name evidence="2" type="ORF">VCR4J5_1550017</name>
    <name evidence="3" type="ORF">VCR5J5_250017</name>
</gene>
<evidence type="ECO:0000313" key="2">
    <source>
        <dbReference type="EMBL" id="CDT15292.1"/>
    </source>
</evidence>
<dbReference type="EMBL" id="CCJX01000063">
    <property type="protein sequence ID" value="CDT15292.1"/>
    <property type="molecule type" value="Genomic_DNA"/>
</dbReference>
<evidence type="ECO:0000313" key="4">
    <source>
        <dbReference type="Proteomes" id="UP000049077"/>
    </source>
</evidence>